<comment type="cofactor">
    <cofactor evidence="1">
        <name>pantetheine 4'-phosphate</name>
        <dbReference type="ChEBI" id="CHEBI:47942"/>
    </cofactor>
</comment>
<evidence type="ECO:0000256" key="6">
    <source>
        <dbReference type="SAM" id="MobiDB-lite"/>
    </source>
</evidence>
<dbReference type="Gene3D" id="3.30.559.10">
    <property type="entry name" value="Chloramphenicol acetyltransferase-like domain"/>
    <property type="match status" value="5"/>
</dbReference>
<feature type="domain" description="Carrier" evidence="7">
    <location>
        <begin position="1999"/>
        <end position="2074"/>
    </location>
</feature>
<evidence type="ECO:0000256" key="1">
    <source>
        <dbReference type="ARBA" id="ARBA00001957"/>
    </source>
</evidence>
<dbReference type="Pfam" id="PF00668">
    <property type="entry name" value="Condensation"/>
    <property type="match status" value="5"/>
</dbReference>
<dbReference type="SMART" id="SM00823">
    <property type="entry name" value="PKS_PP"/>
    <property type="match status" value="3"/>
</dbReference>
<dbReference type="InterPro" id="IPR006162">
    <property type="entry name" value="Ppantetheine_attach_site"/>
</dbReference>
<dbReference type="InterPro" id="IPR010071">
    <property type="entry name" value="AA_adenyl_dom"/>
</dbReference>
<dbReference type="NCBIfam" id="TIGR01733">
    <property type="entry name" value="AA-adenyl-dom"/>
    <property type="match status" value="2"/>
</dbReference>
<feature type="compositionally biased region" description="Pro residues" evidence="6">
    <location>
        <begin position="1991"/>
        <end position="2002"/>
    </location>
</feature>
<feature type="region of interest" description="Disordered" evidence="6">
    <location>
        <begin position="2068"/>
        <end position="2089"/>
    </location>
</feature>
<dbReference type="NCBIfam" id="TIGR01720">
    <property type="entry name" value="NRPS-para261"/>
    <property type="match status" value="2"/>
</dbReference>
<evidence type="ECO:0000256" key="5">
    <source>
        <dbReference type="ARBA" id="ARBA00023194"/>
    </source>
</evidence>
<dbReference type="Gene3D" id="3.40.50.980">
    <property type="match status" value="4"/>
</dbReference>
<dbReference type="Gene3D" id="3.30.300.30">
    <property type="match status" value="2"/>
</dbReference>
<keyword evidence="2" id="KW-0596">Phosphopantetheine</keyword>
<feature type="domain" description="Carrier" evidence="7">
    <location>
        <begin position="3084"/>
        <end position="3158"/>
    </location>
</feature>
<dbReference type="InterPro" id="IPR010060">
    <property type="entry name" value="NRPS_synth"/>
</dbReference>
<evidence type="ECO:0000313" key="9">
    <source>
        <dbReference type="Proteomes" id="UP000659767"/>
    </source>
</evidence>
<feature type="region of interest" description="Disordered" evidence="6">
    <location>
        <begin position="1982"/>
        <end position="2002"/>
    </location>
</feature>
<dbReference type="InterPro" id="IPR036736">
    <property type="entry name" value="ACP-like_sf"/>
</dbReference>
<dbReference type="Gene3D" id="2.30.38.10">
    <property type="entry name" value="Luciferase, Domain 3"/>
    <property type="match status" value="2"/>
</dbReference>
<dbReference type="Gene3D" id="3.30.559.30">
    <property type="entry name" value="Nonribosomal peptide synthetase, condensation domain"/>
    <property type="match status" value="5"/>
</dbReference>
<dbReference type="CDD" id="cd17652">
    <property type="entry name" value="A_NRPS_CmdD_like"/>
    <property type="match status" value="1"/>
</dbReference>
<dbReference type="PROSITE" id="PS50075">
    <property type="entry name" value="CARRIER"/>
    <property type="match status" value="3"/>
</dbReference>
<comment type="caution">
    <text evidence="8">The sequence shown here is derived from an EMBL/GenBank/DDBJ whole genome shotgun (WGS) entry which is preliminary data.</text>
</comment>
<proteinExistence type="predicted"/>
<reference evidence="9" key="1">
    <citation type="journal article" date="2019" name="Int. J. Syst. Evol. Microbiol.">
        <title>The Global Catalogue of Microorganisms (GCM) 10K type strain sequencing project: providing services to taxonomists for standard genome sequencing and annotation.</title>
        <authorList>
            <consortium name="The Broad Institute Genomics Platform"/>
            <consortium name="The Broad Institute Genome Sequencing Center for Infectious Disease"/>
            <person name="Wu L."/>
            <person name="Ma J."/>
        </authorList>
    </citation>
    <scope>NUCLEOTIDE SEQUENCE [LARGE SCALE GENOMIC DNA]</scope>
    <source>
        <strain evidence="9">JCM 4350</strain>
    </source>
</reference>
<dbReference type="Pfam" id="PF00550">
    <property type="entry name" value="PP-binding"/>
    <property type="match status" value="3"/>
</dbReference>
<evidence type="ECO:0000259" key="7">
    <source>
        <dbReference type="PROSITE" id="PS50075"/>
    </source>
</evidence>
<dbReference type="Pfam" id="PF13193">
    <property type="entry name" value="AMP-binding_C"/>
    <property type="match status" value="2"/>
</dbReference>
<dbReference type="InterPro" id="IPR009081">
    <property type="entry name" value="PP-bd_ACP"/>
</dbReference>
<sequence length="3661" mass="392801">MTKPEIEDILPLSPLQDGLLFHNVYDEEGADLYTEQMYLDLEGPLDTAALRTAAGALLARHSILRASFRHEGLARPVQLIADRLPPAWREEDLSALPDTERERRLTALLAEDHAQRFDLTRPPLIRFLLIRLADDRHRFVVTNHHILFDGWSLPILTKDLLTFYRNGPDAGLPRARPYRDYLAWLAAQDGELSAKTWQEALADLEGPTLLAADRQAPARAIVAPATCEVTLDEELTGALGTRARELGVTLNTMIQGAWGLLLGRISGRSDVVTGVTVSHRPPELPGVADMIGLFINTVPLRVTEQPAESLGDFLVRLQSEQVRLMSHQHTGLTEIQRLAGHGELFDTGMVFENYPSDPDRLSALAGTGLRVAGSHSRNSVHYTLSLLAVPGERIRLRVDYRPDVLEESEVRSYAARLRQLLHFVAHQPERHTSRLDLLDPDERRAVLTEWNDTAADVPYGTLPALFEAQVKRTPDDPALLFDGGRISYRELNERANRLARTLVARGAGPEDVVAVALPRSPEWVVAVLAVLKAGAVYLPVDPEYPADRIRLLLDDAAPTALLTSAELAGRLPVGDTPALLLDADTGSAPGGAVPGRDTADLTDADRLRPLFTAHPAYLIHTSGSTGRPKGVVVTHSGLSSLVAGQTERFGVSPGDRVLQFASPSFDAAVSELCTALLSGAAAVLAPADRLAAGPALGALLADHRVTHVTLPPAVLGSLPPDALPAGTTLVVAGEACPPELVARWGVGRRMINAYGPTESTVCTSMSDPLSGTGTPPIGRPITNTRVYVLDARLRPVPPGTAGELYVSGAGLARGYRGQEATTAGRFVACPFGRPGERMYRTGDLGRWRADGQLEFLGRADDQVKVRGFRIEPGEIESVLATHEGVDRAVVVVREDRPGVRRLVAYYVPEAGAGAAQEELGAHLSERLPHYMVPAVLVALDTFPLTPNGKLDRAALPAPESAASTGRGPRTPAEEALCGIVADVLGLPRVSADDDFFALGGDSILSIQLVSRARRAGWRLTVRTVFDGRTVAAVAALMTPVGEAVADGADTGTGALPATPILRWFGELGGPTGLFNQSLTLRVPAQLTWDDLVAAGQTVLDHHDALRLRAMGDGFEVLPRGTVDAASCLRAVPAHDLDEDGLRAAVAEHGTAAWRELDPENGVMVRGVWFDRGPDRPGRLLLILHHLVVDGVSWRILLPDLAEAWQAVRDGRKPEPAPVPTSFRRWAQRLADQAREPAREAELALWQGMTAPADPLLGGRPLDPARDTQQSAGRLRLRLPAEVTRPLLTRVVDVFRAGANDVLLAGLVLAAAAWRRQHGQDPRTGLLVELEGHGREEHVVPGADLTRTVGWFTSAFPVLLDAGQADIGEALTGGPAAGRLLKRVKERLRSIPDNGIGYGMLRYLNPRTADRLAALSHTGVGFNYLGRVDASAADDWAPAPDAAFRGVDPLLPLAQPLAVSAVTEETVTGPELAVTWSWARELVAEEDVRELSALWFRALEALVGHAGQPGAGGRTAGDLTITGLPQTDIETLEARFPALEDVTPLTPLQEGLLFHASYDESGPDVYTSQLVFELSGRLDPAALRGAADALLRRHPNLRACFPRDGLSRPVQLVPGETAAPWREVDLRAHGAAERAAETARLLAHDAAERFDLQTPPLIRFLLIRETDEQWRFVLTNHHILLDGWSMPIVLRELVTLYGNGGDTTALPPVRPYRDHLDLLARQDRGKAMAAWRAALDGLTAPTLVAPVASGRTPVAPGQIEFSLDEEATDALARCARNAGVTLGTLVQGAWSIFIGALTGRDDVVFGTTVSGRPPELPGVESMVGLFINTQPLRVRLDPAESFTGLLGRIQREQAALSAHQHVGLAEIQAQAGVGELFDTATVFQNYPVNREELRTASPDFTVTDTVVRDVMHYPLALVAMPGPRFSFNLDHQPDLFDREAVALLRTRFTRLLTDLAAHPERIPSATEVISADDRARLTGHLAAPAVGQSPDGPAPAAPRPPRTPRQAILCELFADVLGIPRIGVDQGFFDAGGHSLSAVRLLSRVRAVLGVRVPIRQLFETPTVAGLDQHLERQGGGDRPTLAPRPRPARLPLSPAQQRLWFLHHLEGPGATYNIPAALRLTGRPDVDALRAALGDTVARHESLRTLFVEVRAGEAEGPDGAYQAVLPAERAEPELTVVPSTPETLDADIAAAGAYAFDLTAELPVRAWLFRVSEEDHVLLLLVHHIAGDGWSMPIIARDLSTAYAARHAGEEPLLPPPTVQYADYTLWQREMLGGQDDPDSALFAQLAYWREQLADLPEELSLPTTRSRPAQPGHRGDVVRLDLPPELHARLGEVARENGVSLFMVVQAALAALLSRLGAGDDIPLGTAVAGRTEEAVEDVVGFFVNTLVLRTRTHGDPTFRELLARVRETDLAAYAHQDVPFERLVDVLQPTRSLARHPLFQVMTTFNNVDRTVSADAVAALPGLTVAGYPIDTGISKFDLLFAFAEEPAAGQPADGAGHPGLRVDLEYSLDLYDESAARALADRFARVLAEVAADADVRLGRLDVLDPAERERLLVDWHGERTGRAPNTVPALFARQAARTPEAVAVEAPGVTWTYRELDLRADAVARRLLGGTAGTFGPESTVGLLMERAPEMLAAMLGVLRAGGAYLPLHESDSPERMRRLLTESGARTVLGDTGTRDRLGGWEGEVVVVADLPAPPAGDGPVRPAGGAVHPDQLAYLMYTSGSTGEPKGVAITHRDVTDLATDRGFGPAVRERVLVHSPFAFDASTFEVWVPLLSGGRAVLAPPGAVDVTVLADTVARYGVTGLWLTAGLFQLVADEDPGCLAGAREVWTGGDVVPAAAVRRVLRACDGIRVVDGYGPTETTTFALTWSAESADAVPDPVPIGRPLDDTRGLVLDERLRPVPPGVAGELYLAGAGLARGYRDRAGATAERFVANPYGAAGERMYRTGDLARWQPDPAGSDRAVVEFVGRGDDQVKMRGFRIELGEVESALSAMTGVARCAVLMRRGETGAKHLVAYVVPARGGSVDRAALRSLLSETLPEYMVPTAFVGLPDLPLTGNGKLDRAALPEAEPETGVPARAPRTAREEAACRLFAEVLRREHVGADDDFFTLGGDSILSIQLVSRARRAGYALTVRDVFDGRTPAGIAESMREGEERPAEPDHGTGAAPATPIVHWLLERGGPLASFNQSMTVLTPAGATADDLGAALVALVDHHDALRAVLVREPDDVRLEIPGPGCLTAADLLTRVDAAGAPNEEALRALLTEHGTAALAGLDPAAGRMVRALWLDRGPDTRGLLLLIVHHLVVDGVSWRILLPDLAEAWHTVANGSTPSLQPVGTSLRRWSQELRKAAGAPARKAELPLWQRMLGPAQPLLGSRPLDPEVDTVATARTLRQRLALDTTAALLTEVPALYRAGTDEVLLAAFALAAGEWRRDLDGVLLDLEGHGREEAVVPDADLSRTVGWFTSLYPVRLDPGQVDRADALAGGAAAGDVIKRVKEQLRAVPDKGLGHGMLRHLTPDAHGLDAPPRPQIGFNYLGRFTGGGGAPGDWDAVPGGTGVVPDEHPDMPMAHALELTARVEDGPDGPELIASWTWAGELLDAEAVEKLANSWFSALQALHRHTGRSGVGGLTPSDVGLEELSQSEIEEFEAEFDSEWGNT</sequence>
<evidence type="ECO:0000313" key="8">
    <source>
        <dbReference type="EMBL" id="GGS40415.1"/>
    </source>
</evidence>
<dbReference type="PANTHER" id="PTHR45527">
    <property type="entry name" value="NONRIBOSOMAL PEPTIDE SYNTHETASE"/>
    <property type="match status" value="1"/>
</dbReference>
<accession>A0ABQ2SWU6</accession>
<dbReference type="InterPro" id="IPR023213">
    <property type="entry name" value="CAT-like_dom_sf"/>
</dbReference>
<evidence type="ECO:0000256" key="4">
    <source>
        <dbReference type="ARBA" id="ARBA00022737"/>
    </source>
</evidence>
<dbReference type="Proteomes" id="UP000659767">
    <property type="component" value="Unassembled WGS sequence"/>
</dbReference>
<dbReference type="InterPro" id="IPR001242">
    <property type="entry name" value="Condensation_dom"/>
</dbReference>
<protein>
    <recommendedName>
        <fullName evidence="7">Carrier domain-containing protein</fullName>
    </recommendedName>
</protein>
<feature type="domain" description="Carrier" evidence="7">
    <location>
        <begin position="967"/>
        <end position="1041"/>
    </location>
</feature>
<dbReference type="InterPro" id="IPR000873">
    <property type="entry name" value="AMP-dep_synth/lig_dom"/>
</dbReference>
<keyword evidence="3" id="KW-0597">Phosphoprotein</keyword>
<feature type="compositionally biased region" description="Low complexity" evidence="6">
    <location>
        <begin position="2078"/>
        <end position="2089"/>
    </location>
</feature>
<dbReference type="PROSITE" id="PS00455">
    <property type="entry name" value="AMP_BINDING"/>
    <property type="match status" value="2"/>
</dbReference>
<feature type="region of interest" description="Disordered" evidence="6">
    <location>
        <begin position="3152"/>
        <end position="3172"/>
    </location>
</feature>
<dbReference type="RefSeq" id="WP_199887689.1">
    <property type="nucleotide sequence ID" value="NZ_BMSZ01000003.1"/>
</dbReference>
<dbReference type="Pfam" id="PF00501">
    <property type="entry name" value="AMP-binding"/>
    <property type="match status" value="2"/>
</dbReference>
<dbReference type="SUPFAM" id="SSF47336">
    <property type="entry name" value="ACP-like"/>
    <property type="match status" value="3"/>
</dbReference>
<dbReference type="PROSITE" id="PS00012">
    <property type="entry name" value="PHOSPHOPANTETHEINE"/>
    <property type="match status" value="3"/>
</dbReference>
<dbReference type="InterPro" id="IPR020806">
    <property type="entry name" value="PKS_PP-bd"/>
</dbReference>
<feature type="compositionally biased region" description="Basic and acidic residues" evidence="6">
    <location>
        <begin position="3153"/>
        <end position="3166"/>
    </location>
</feature>
<dbReference type="SUPFAM" id="SSF52777">
    <property type="entry name" value="CoA-dependent acyltransferases"/>
    <property type="match status" value="10"/>
</dbReference>
<gene>
    <name evidence="8" type="ORF">GCM10010253_12650</name>
</gene>
<keyword evidence="9" id="KW-1185">Reference proteome</keyword>
<name>A0ABQ2SWU6_STRBA</name>
<dbReference type="InterPro" id="IPR025110">
    <property type="entry name" value="AMP-bd_C"/>
</dbReference>
<organism evidence="8 9">
    <name type="scientific">Streptomyces badius</name>
    <dbReference type="NCBI Taxonomy" id="1941"/>
    <lineage>
        <taxon>Bacteria</taxon>
        <taxon>Bacillati</taxon>
        <taxon>Actinomycetota</taxon>
        <taxon>Actinomycetes</taxon>
        <taxon>Kitasatosporales</taxon>
        <taxon>Streptomycetaceae</taxon>
        <taxon>Streptomyces</taxon>
    </lineage>
</organism>
<dbReference type="SUPFAM" id="SSF56801">
    <property type="entry name" value="Acetyl-CoA synthetase-like"/>
    <property type="match status" value="2"/>
</dbReference>
<keyword evidence="5" id="KW-0045">Antibiotic biosynthesis</keyword>
<dbReference type="CDD" id="cd19540">
    <property type="entry name" value="LCL_NRPS-like"/>
    <property type="match status" value="1"/>
</dbReference>
<dbReference type="EMBL" id="BMSZ01000003">
    <property type="protein sequence ID" value="GGS40415.1"/>
    <property type="molecule type" value="Genomic_DNA"/>
</dbReference>
<dbReference type="CDD" id="cd19543">
    <property type="entry name" value="DCL_NRPS"/>
    <property type="match status" value="2"/>
</dbReference>
<dbReference type="Gene3D" id="1.10.1200.10">
    <property type="entry name" value="ACP-like"/>
    <property type="match status" value="3"/>
</dbReference>
<dbReference type="PANTHER" id="PTHR45527:SF1">
    <property type="entry name" value="FATTY ACID SYNTHASE"/>
    <property type="match status" value="1"/>
</dbReference>
<evidence type="ECO:0000256" key="3">
    <source>
        <dbReference type="ARBA" id="ARBA00022553"/>
    </source>
</evidence>
<dbReference type="InterPro" id="IPR045851">
    <property type="entry name" value="AMP-bd_C_sf"/>
</dbReference>
<dbReference type="InterPro" id="IPR020845">
    <property type="entry name" value="AMP-binding_CS"/>
</dbReference>
<keyword evidence="4" id="KW-0677">Repeat</keyword>
<evidence type="ECO:0000256" key="2">
    <source>
        <dbReference type="ARBA" id="ARBA00022450"/>
    </source>
</evidence>
<dbReference type="CDD" id="cd12117">
    <property type="entry name" value="A_NRPS_Srf_like"/>
    <property type="match status" value="1"/>
</dbReference>